<dbReference type="EMBL" id="MU001886">
    <property type="protein sequence ID" value="KAF2794583.1"/>
    <property type="molecule type" value="Genomic_DNA"/>
</dbReference>
<evidence type="ECO:0000256" key="2">
    <source>
        <dbReference type="ARBA" id="ARBA00022827"/>
    </source>
</evidence>
<reference evidence="5" key="1">
    <citation type="journal article" date="2020" name="Stud. Mycol.">
        <title>101 Dothideomycetes genomes: a test case for predicting lifestyles and emergence of pathogens.</title>
        <authorList>
            <person name="Haridas S."/>
            <person name="Albert R."/>
            <person name="Binder M."/>
            <person name="Bloem J."/>
            <person name="Labutti K."/>
            <person name="Salamov A."/>
            <person name="Andreopoulos B."/>
            <person name="Baker S."/>
            <person name="Barry K."/>
            <person name="Bills G."/>
            <person name="Bluhm B."/>
            <person name="Cannon C."/>
            <person name="Castanera R."/>
            <person name="Culley D."/>
            <person name="Daum C."/>
            <person name="Ezra D."/>
            <person name="Gonzalez J."/>
            <person name="Henrissat B."/>
            <person name="Kuo A."/>
            <person name="Liang C."/>
            <person name="Lipzen A."/>
            <person name="Lutzoni F."/>
            <person name="Magnuson J."/>
            <person name="Mondo S."/>
            <person name="Nolan M."/>
            <person name="Ohm R."/>
            <person name="Pangilinan J."/>
            <person name="Park H.-J."/>
            <person name="Ramirez L."/>
            <person name="Alfaro M."/>
            <person name="Sun H."/>
            <person name="Tritt A."/>
            <person name="Yoshinaga Y."/>
            <person name="Zwiers L.-H."/>
            <person name="Turgeon B."/>
            <person name="Goodwin S."/>
            <person name="Spatafora J."/>
            <person name="Crous P."/>
            <person name="Grigoriev I."/>
        </authorList>
    </citation>
    <scope>NUCLEOTIDE SEQUENCE</scope>
    <source>
        <strain evidence="5">CBS 109.77</strain>
    </source>
</reference>
<dbReference type="PANTHER" id="PTHR46865">
    <property type="entry name" value="OXIDOREDUCTASE-RELATED"/>
    <property type="match status" value="1"/>
</dbReference>
<evidence type="ECO:0000256" key="3">
    <source>
        <dbReference type="ARBA" id="ARBA00023002"/>
    </source>
</evidence>
<dbReference type="AlphaFoldDB" id="A0A6A6XEW6"/>
<evidence type="ECO:0000313" key="5">
    <source>
        <dbReference type="EMBL" id="KAF2794583.1"/>
    </source>
</evidence>
<dbReference type="PRINTS" id="PR00420">
    <property type="entry name" value="RNGMNOXGNASE"/>
</dbReference>
<keyword evidence="1" id="KW-0285">Flavoprotein</keyword>
<dbReference type="InterPro" id="IPR002938">
    <property type="entry name" value="FAD-bd"/>
</dbReference>
<accession>A0A6A6XEW6</accession>
<dbReference type="InterPro" id="IPR036188">
    <property type="entry name" value="FAD/NAD-bd_sf"/>
</dbReference>
<dbReference type="Pfam" id="PF01494">
    <property type="entry name" value="FAD_binding_3"/>
    <property type="match status" value="1"/>
</dbReference>
<dbReference type="GO" id="GO:0071949">
    <property type="term" value="F:FAD binding"/>
    <property type="evidence" value="ECO:0007669"/>
    <property type="project" value="InterPro"/>
</dbReference>
<evidence type="ECO:0000313" key="6">
    <source>
        <dbReference type="Proteomes" id="UP000799757"/>
    </source>
</evidence>
<dbReference type="Gene3D" id="3.50.50.60">
    <property type="entry name" value="FAD/NAD(P)-binding domain"/>
    <property type="match status" value="1"/>
</dbReference>
<dbReference type="GO" id="GO:0016491">
    <property type="term" value="F:oxidoreductase activity"/>
    <property type="evidence" value="ECO:0007669"/>
    <property type="project" value="UniProtKB-KW"/>
</dbReference>
<protein>
    <submittedName>
        <fullName evidence="5">FAD/NAD(P)-binding domain-containing protein</fullName>
    </submittedName>
</protein>
<proteinExistence type="predicted"/>
<sequence>MNILISGAGVAGPTLAWFLAKAGARVTVIEKAHSLLPHGQNVDITGCAITVIRKMGLLDEVRRFHTKELGTQFIDPNGRPFAPFPVKEGASGSFTSEYEILRGDMAALLYEASKIYPNVTYLFDTTIQEVVSNDDATVKVRLSNGQVQEYDLLVAADGQWSKVRKQCFPSESVKVVDKNMYVGYWTIPRLPSDNDWWNVYQALRSRVITLRPDPHGTIRAMFTMMPCNDAQKKAWQNGSKSDRQTQEDLMRRDFADAGWQAQRLLDAMDQAPDFYFQAIQQIRMSKWSISRVVCLGDTAYAPTPLTGMGTSLAILGAYVLAGELSKLQDGEHVSKALDGYDKTFRPFVEDVQQVPFIFPGIVHPETAWKRWLFQVFMALLAKLIALPWLRSTRSAEARDDGFKLPHYPILENQISR</sequence>
<keyword evidence="2" id="KW-0274">FAD</keyword>
<dbReference type="Proteomes" id="UP000799757">
    <property type="component" value="Unassembled WGS sequence"/>
</dbReference>
<gene>
    <name evidence="5" type="ORF">K505DRAFT_303763</name>
</gene>
<dbReference type="PANTHER" id="PTHR46865:SF2">
    <property type="entry name" value="MONOOXYGENASE"/>
    <property type="match status" value="1"/>
</dbReference>
<keyword evidence="6" id="KW-1185">Reference proteome</keyword>
<evidence type="ECO:0000259" key="4">
    <source>
        <dbReference type="Pfam" id="PF01494"/>
    </source>
</evidence>
<feature type="domain" description="FAD-binding" evidence="4">
    <location>
        <begin position="2"/>
        <end position="352"/>
    </location>
</feature>
<dbReference type="InterPro" id="IPR051704">
    <property type="entry name" value="FAD_aromatic-hydroxylase"/>
</dbReference>
<evidence type="ECO:0000256" key="1">
    <source>
        <dbReference type="ARBA" id="ARBA00022630"/>
    </source>
</evidence>
<dbReference type="OrthoDB" id="655030at2759"/>
<dbReference type="SUPFAM" id="SSF51905">
    <property type="entry name" value="FAD/NAD(P)-binding domain"/>
    <property type="match status" value="1"/>
</dbReference>
<organism evidence="5 6">
    <name type="scientific">Melanomma pulvis-pyrius CBS 109.77</name>
    <dbReference type="NCBI Taxonomy" id="1314802"/>
    <lineage>
        <taxon>Eukaryota</taxon>
        <taxon>Fungi</taxon>
        <taxon>Dikarya</taxon>
        <taxon>Ascomycota</taxon>
        <taxon>Pezizomycotina</taxon>
        <taxon>Dothideomycetes</taxon>
        <taxon>Pleosporomycetidae</taxon>
        <taxon>Pleosporales</taxon>
        <taxon>Melanommataceae</taxon>
        <taxon>Melanomma</taxon>
    </lineage>
</organism>
<keyword evidence="3" id="KW-0560">Oxidoreductase</keyword>
<name>A0A6A6XEW6_9PLEO</name>
<dbReference type="Gene3D" id="3.30.9.10">
    <property type="entry name" value="D-Amino Acid Oxidase, subunit A, domain 2"/>
    <property type="match status" value="1"/>
</dbReference>